<gene>
    <name evidence="1" type="ORF">MGWOODY_Mmi1639</name>
</gene>
<dbReference type="PANTHER" id="PTHR33221:SF2">
    <property type="entry name" value="TRANSCRIPTIONAL REGULATOR"/>
    <property type="match status" value="1"/>
</dbReference>
<dbReference type="PANTHER" id="PTHR33221">
    <property type="entry name" value="WINGED HELIX-TURN-HELIX TRANSCRIPTIONAL REGULATOR, RRF2 FAMILY"/>
    <property type="match status" value="1"/>
</dbReference>
<dbReference type="InterPro" id="IPR036390">
    <property type="entry name" value="WH_DNA-bd_sf"/>
</dbReference>
<dbReference type="SUPFAM" id="SSF46785">
    <property type="entry name" value="Winged helix' DNA-binding domain"/>
    <property type="match status" value="1"/>
</dbReference>
<accession>A0A160VDI0</accession>
<reference evidence="1" key="1">
    <citation type="submission" date="2015-10" db="EMBL/GenBank/DDBJ databases">
        <authorList>
            <person name="Gilbert D.G."/>
        </authorList>
    </citation>
    <scope>NUCLEOTIDE SEQUENCE</scope>
</reference>
<dbReference type="EMBL" id="FAXC01000082">
    <property type="protein sequence ID" value="CUV08540.1"/>
    <property type="molecule type" value="Genomic_DNA"/>
</dbReference>
<protein>
    <submittedName>
        <fullName evidence="1">Iron-sulfur cluster regulator IscR</fullName>
    </submittedName>
</protein>
<dbReference type="Gene3D" id="1.10.10.10">
    <property type="entry name" value="Winged helix-like DNA-binding domain superfamily/Winged helix DNA-binding domain"/>
    <property type="match status" value="1"/>
</dbReference>
<name>A0A160VDI0_9ZZZZ</name>
<dbReference type="InterPro" id="IPR000944">
    <property type="entry name" value="Tscrpt_reg_Rrf2"/>
</dbReference>
<dbReference type="GO" id="GO:0003700">
    <property type="term" value="F:DNA-binding transcription factor activity"/>
    <property type="evidence" value="ECO:0007669"/>
    <property type="project" value="TreeGrafter"/>
</dbReference>
<dbReference type="AlphaFoldDB" id="A0A160VDI0"/>
<evidence type="ECO:0000313" key="1">
    <source>
        <dbReference type="EMBL" id="CUV08540.1"/>
    </source>
</evidence>
<organism evidence="1">
    <name type="scientific">hydrothermal vent metagenome</name>
    <dbReference type="NCBI Taxonomy" id="652676"/>
    <lineage>
        <taxon>unclassified sequences</taxon>
        <taxon>metagenomes</taxon>
        <taxon>ecological metagenomes</taxon>
    </lineage>
</organism>
<dbReference type="NCBIfam" id="TIGR00738">
    <property type="entry name" value="rrf2_super"/>
    <property type="match status" value="1"/>
</dbReference>
<dbReference type="Pfam" id="PF02082">
    <property type="entry name" value="Rrf2"/>
    <property type="match status" value="1"/>
</dbReference>
<dbReference type="PROSITE" id="PS51197">
    <property type="entry name" value="HTH_RRF2_2"/>
    <property type="match status" value="1"/>
</dbReference>
<dbReference type="GO" id="GO:0005829">
    <property type="term" value="C:cytosol"/>
    <property type="evidence" value="ECO:0007669"/>
    <property type="project" value="TreeGrafter"/>
</dbReference>
<dbReference type="InterPro" id="IPR036388">
    <property type="entry name" value="WH-like_DNA-bd_sf"/>
</dbReference>
<sequence>MLKLTRKVEYALIALRHMQDKAPELVSSTKEIATQYNIPLEILAKTLQHLAKENIIEPINGPRGGYRLKAQLGNINLVEFFERVEGPLGLSDCFYDSNCLQIDYCNIRTPIQRINANMINMFRSMTVQDVTS</sequence>
<proteinExistence type="predicted"/>